<feature type="signal peptide" evidence="1">
    <location>
        <begin position="1"/>
        <end position="28"/>
    </location>
</feature>
<dbReference type="Proteomes" id="UP000678228">
    <property type="component" value="Unassembled WGS sequence"/>
</dbReference>
<evidence type="ECO:0000259" key="2">
    <source>
        <dbReference type="PROSITE" id="PS51704"/>
    </source>
</evidence>
<sequence length="296" mass="33432">MKKWMKHVALTMFTVGVLTQVTLPAASANNTPVPDEKLINVAHRGASGHAPEHTMVAYELGREMKADYIEVDLQMTKDGVLIAMHDTTVNRTTNGAGAVSNMTLAEIKQLDAGSWFNSRYPEKANEDYIGLQVPTLEEIFEEYGRSTRYYIETKSPVLYPGMEEELLRLIDEYNLTGANARSSKVIIQSFYPDSLKHIHEMNDHIPLVQLLNQPKLGVDAVGELEKIKEYAIGVGPSFARINEDYVQQVRAEGLQIHPYTINTREQMELALTWGVNGVFTNFPDLFNEVIKDFKRR</sequence>
<gene>
    <name evidence="3" type="ORF">J7W16_14015</name>
</gene>
<dbReference type="GO" id="GO:0008081">
    <property type="term" value="F:phosphoric diester hydrolase activity"/>
    <property type="evidence" value="ECO:0007669"/>
    <property type="project" value="InterPro"/>
</dbReference>
<keyword evidence="4" id="KW-1185">Reference proteome</keyword>
<accession>A0A940X0R8</accession>
<comment type="caution">
    <text evidence="3">The sequence shown here is derived from an EMBL/GenBank/DDBJ whole genome shotgun (WGS) entry which is preliminary data.</text>
</comment>
<dbReference type="SUPFAM" id="SSF51695">
    <property type="entry name" value="PLC-like phosphodiesterases"/>
    <property type="match status" value="1"/>
</dbReference>
<dbReference type="EMBL" id="JAGKSQ010000005">
    <property type="protein sequence ID" value="MBP3952254.1"/>
    <property type="molecule type" value="Genomic_DNA"/>
</dbReference>
<dbReference type="InterPro" id="IPR030395">
    <property type="entry name" value="GP_PDE_dom"/>
</dbReference>
<evidence type="ECO:0000313" key="4">
    <source>
        <dbReference type="Proteomes" id="UP000678228"/>
    </source>
</evidence>
<reference evidence="3" key="1">
    <citation type="submission" date="2021-03" db="EMBL/GenBank/DDBJ databases">
        <title>Bacillus suaedae sp. nov., isolated from Suaeda aralocaspica.</title>
        <authorList>
            <person name="Lei R.F.R."/>
        </authorList>
    </citation>
    <scope>NUCLEOTIDE SEQUENCE</scope>
    <source>
        <strain evidence="3">YZJH907-2</strain>
    </source>
</reference>
<dbReference type="InterPro" id="IPR017946">
    <property type="entry name" value="PLC-like_Pdiesterase_TIM-brl"/>
</dbReference>
<keyword evidence="1" id="KW-0732">Signal</keyword>
<dbReference type="AlphaFoldDB" id="A0A940X0R8"/>
<dbReference type="PROSITE" id="PS51704">
    <property type="entry name" value="GP_PDE"/>
    <property type="match status" value="1"/>
</dbReference>
<dbReference type="Pfam" id="PF03009">
    <property type="entry name" value="GDPD"/>
    <property type="match status" value="1"/>
</dbReference>
<organism evidence="3 4">
    <name type="scientific">Halalkalibacter suaedae</name>
    <dbReference type="NCBI Taxonomy" id="2822140"/>
    <lineage>
        <taxon>Bacteria</taxon>
        <taxon>Bacillati</taxon>
        <taxon>Bacillota</taxon>
        <taxon>Bacilli</taxon>
        <taxon>Bacillales</taxon>
        <taxon>Bacillaceae</taxon>
        <taxon>Halalkalibacter</taxon>
    </lineage>
</organism>
<evidence type="ECO:0000313" key="3">
    <source>
        <dbReference type="EMBL" id="MBP3952254.1"/>
    </source>
</evidence>
<dbReference type="CDD" id="cd08601">
    <property type="entry name" value="GDPD_SaGlpQ_like"/>
    <property type="match status" value="1"/>
</dbReference>
<dbReference type="RefSeq" id="WP_210597943.1">
    <property type="nucleotide sequence ID" value="NZ_JAGKSQ010000005.1"/>
</dbReference>
<name>A0A940X0R8_9BACI</name>
<evidence type="ECO:0000256" key="1">
    <source>
        <dbReference type="SAM" id="SignalP"/>
    </source>
</evidence>
<dbReference type="GO" id="GO:0006629">
    <property type="term" value="P:lipid metabolic process"/>
    <property type="evidence" value="ECO:0007669"/>
    <property type="project" value="InterPro"/>
</dbReference>
<dbReference type="PANTHER" id="PTHR46211">
    <property type="entry name" value="GLYCEROPHOSPHORYL DIESTER PHOSPHODIESTERASE"/>
    <property type="match status" value="1"/>
</dbReference>
<dbReference type="PANTHER" id="PTHR46211:SF7">
    <property type="entry name" value="GLYCEROPHOSPHODIESTER PHOSPHODIESTERASE"/>
    <property type="match status" value="1"/>
</dbReference>
<feature type="chain" id="PRO_5038429680" evidence="1">
    <location>
        <begin position="29"/>
        <end position="296"/>
    </location>
</feature>
<dbReference type="Gene3D" id="3.20.20.190">
    <property type="entry name" value="Phosphatidylinositol (PI) phosphodiesterase"/>
    <property type="match status" value="1"/>
</dbReference>
<feature type="domain" description="GP-PDE" evidence="2">
    <location>
        <begin position="38"/>
        <end position="290"/>
    </location>
</feature>
<protein>
    <submittedName>
        <fullName evidence="3">Glycerophosphodiester phosphodiesterase</fullName>
    </submittedName>
</protein>
<proteinExistence type="predicted"/>